<name>A0AAN7UJ02_9PEZI</name>
<dbReference type="Proteomes" id="UP001305414">
    <property type="component" value="Unassembled WGS sequence"/>
</dbReference>
<accession>A0AAN7UJ02</accession>
<gene>
    <name evidence="1" type="ORF">RRF57_004293</name>
</gene>
<dbReference type="AlphaFoldDB" id="A0AAN7UJ02"/>
<reference evidence="1 2" key="1">
    <citation type="submission" date="2023-10" db="EMBL/GenBank/DDBJ databases">
        <title>Draft genome sequence of Xylaria bambusicola isolate GMP-LS, the root and basal stem rot pathogen of sugarcane in Indonesia.</title>
        <authorList>
            <person name="Selvaraj P."/>
            <person name="Muralishankar V."/>
            <person name="Muruganantham S."/>
            <person name="Sp S."/>
            <person name="Haryani S."/>
            <person name="Lau K.J.X."/>
            <person name="Naqvi N.I."/>
        </authorList>
    </citation>
    <scope>NUCLEOTIDE SEQUENCE [LARGE SCALE GENOMIC DNA]</scope>
    <source>
        <strain evidence="1">GMP-LS</strain>
    </source>
</reference>
<comment type="caution">
    <text evidence="1">The sequence shown here is derived from an EMBL/GenBank/DDBJ whole genome shotgun (WGS) entry which is preliminary data.</text>
</comment>
<protein>
    <submittedName>
        <fullName evidence="1">Uncharacterized protein</fullName>
    </submittedName>
</protein>
<evidence type="ECO:0000313" key="1">
    <source>
        <dbReference type="EMBL" id="KAK5628578.1"/>
    </source>
</evidence>
<dbReference type="EMBL" id="JAWHQM010000009">
    <property type="protein sequence ID" value="KAK5628578.1"/>
    <property type="molecule type" value="Genomic_DNA"/>
</dbReference>
<proteinExistence type="predicted"/>
<evidence type="ECO:0000313" key="2">
    <source>
        <dbReference type="Proteomes" id="UP001305414"/>
    </source>
</evidence>
<keyword evidence="2" id="KW-1185">Reference proteome</keyword>
<organism evidence="1 2">
    <name type="scientific">Xylaria bambusicola</name>
    <dbReference type="NCBI Taxonomy" id="326684"/>
    <lineage>
        <taxon>Eukaryota</taxon>
        <taxon>Fungi</taxon>
        <taxon>Dikarya</taxon>
        <taxon>Ascomycota</taxon>
        <taxon>Pezizomycotina</taxon>
        <taxon>Sordariomycetes</taxon>
        <taxon>Xylariomycetidae</taxon>
        <taxon>Xylariales</taxon>
        <taxon>Xylariaceae</taxon>
        <taxon>Xylaria</taxon>
    </lineage>
</organism>
<sequence>MFTGMVRDQILNIYTLGLQRVRQFGVIFAGLSFLVACLERETKIRDEVNTSFSIEKDAKGVKIEK</sequence>